<feature type="non-terminal residue" evidence="2">
    <location>
        <position position="1"/>
    </location>
</feature>
<sequence>YEDFISILSPKEISLDSRVREIVNTNMVRPNSHTFDDAQAQIFTLMQRDSYPRFLNSAVYRNLLYSNGHIEEV</sequence>
<dbReference type="InterPro" id="IPR016137">
    <property type="entry name" value="RGS"/>
</dbReference>
<proteinExistence type="predicted"/>
<gene>
    <name evidence="2" type="ORF">PENTCL1PPCAC_3700</name>
</gene>
<dbReference type="AlphaFoldDB" id="A0AAV5SN31"/>
<feature type="domain" description="RGS" evidence="1">
    <location>
        <begin position="1"/>
        <end position="64"/>
    </location>
</feature>
<accession>A0AAV5SN31</accession>
<organism evidence="2 3">
    <name type="scientific">Pristionchus entomophagus</name>
    <dbReference type="NCBI Taxonomy" id="358040"/>
    <lineage>
        <taxon>Eukaryota</taxon>
        <taxon>Metazoa</taxon>
        <taxon>Ecdysozoa</taxon>
        <taxon>Nematoda</taxon>
        <taxon>Chromadorea</taxon>
        <taxon>Rhabditida</taxon>
        <taxon>Rhabditina</taxon>
        <taxon>Diplogasteromorpha</taxon>
        <taxon>Diplogasteroidea</taxon>
        <taxon>Neodiplogasteridae</taxon>
        <taxon>Pristionchus</taxon>
    </lineage>
</organism>
<reference evidence="2" key="1">
    <citation type="submission" date="2023-10" db="EMBL/GenBank/DDBJ databases">
        <title>Genome assembly of Pristionchus species.</title>
        <authorList>
            <person name="Yoshida K."/>
            <person name="Sommer R.J."/>
        </authorList>
    </citation>
    <scope>NUCLEOTIDE SEQUENCE</scope>
    <source>
        <strain evidence="2">RS0144</strain>
    </source>
</reference>
<dbReference type="PANTHER" id="PTHR10845:SF192">
    <property type="entry name" value="DOUBLE HIT, ISOFORM B"/>
    <property type="match status" value="1"/>
</dbReference>
<dbReference type="PANTHER" id="PTHR10845">
    <property type="entry name" value="REGULATOR OF G PROTEIN SIGNALING"/>
    <property type="match status" value="1"/>
</dbReference>
<dbReference type="SUPFAM" id="SSF48097">
    <property type="entry name" value="Regulator of G-protein signaling, RGS"/>
    <property type="match status" value="1"/>
</dbReference>
<name>A0AAV5SN31_9BILA</name>
<evidence type="ECO:0000313" key="3">
    <source>
        <dbReference type="Proteomes" id="UP001432027"/>
    </source>
</evidence>
<keyword evidence="3" id="KW-1185">Reference proteome</keyword>
<dbReference type="PROSITE" id="PS50132">
    <property type="entry name" value="RGS"/>
    <property type="match status" value="1"/>
</dbReference>
<dbReference type="Pfam" id="PF00615">
    <property type="entry name" value="RGS"/>
    <property type="match status" value="1"/>
</dbReference>
<dbReference type="InterPro" id="IPR036305">
    <property type="entry name" value="RGS_sf"/>
</dbReference>
<dbReference type="InterPro" id="IPR024066">
    <property type="entry name" value="RGS_subdom1/3"/>
</dbReference>
<dbReference type="Gene3D" id="1.10.167.10">
    <property type="entry name" value="Regulator of G-protein Signalling 4, domain 2"/>
    <property type="match status" value="1"/>
</dbReference>
<dbReference type="EMBL" id="BTSX01000001">
    <property type="protein sequence ID" value="GMS81525.1"/>
    <property type="molecule type" value="Genomic_DNA"/>
</dbReference>
<dbReference type="Proteomes" id="UP001432027">
    <property type="component" value="Unassembled WGS sequence"/>
</dbReference>
<evidence type="ECO:0000259" key="1">
    <source>
        <dbReference type="PROSITE" id="PS50132"/>
    </source>
</evidence>
<dbReference type="InterPro" id="IPR044926">
    <property type="entry name" value="RGS_subdomain_2"/>
</dbReference>
<protein>
    <recommendedName>
        <fullName evidence="1">RGS domain-containing protein</fullName>
    </recommendedName>
</protein>
<dbReference type="Gene3D" id="1.10.196.10">
    <property type="match status" value="1"/>
</dbReference>
<evidence type="ECO:0000313" key="2">
    <source>
        <dbReference type="EMBL" id="GMS81525.1"/>
    </source>
</evidence>
<comment type="caution">
    <text evidence="2">The sequence shown here is derived from an EMBL/GenBank/DDBJ whole genome shotgun (WGS) entry which is preliminary data.</text>
</comment>